<accession>Q16EZ9</accession>
<dbReference type="EMBL" id="CH478539">
    <property type="protein sequence ID" value="EAT32812.1"/>
    <property type="molecule type" value="Genomic_DNA"/>
</dbReference>
<name>Q16EZ9_AEDAE</name>
<sequence length="50" mass="5915">MLIAKLADHICADFFFTSLEISNANLKEENTKWYDSTHSQWQKIIATKRR</sequence>
<gene>
    <name evidence="1" type="ORF">AaeL_AAEL014954</name>
</gene>
<dbReference type="AlphaFoldDB" id="Q16EZ9"/>
<dbReference type="Proteomes" id="UP000682892">
    <property type="component" value="Unassembled WGS sequence"/>
</dbReference>
<dbReference type="HOGENOM" id="CLU_3126164_0_0_1"/>
<dbReference type="PaxDb" id="7159-AAEL014954-PA"/>
<proteinExistence type="predicted"/>
<evidence type="ECO:0000313" key="1">
    <source>
        <dbReference type="EMBL" id="EAT32812.1"/>
    </source>
</evidence>
<evidence type="ECO:0000313" key="2">
    <source>
        <dbReference type="Proteomes" id="UP000682892"/>
    </source>
</evidence>
<protein>
    <submittedName>
        <fullName evidence="1">AAEL014954-PA</fullName>
    </submittedName>
</protein>
<reference evidence="1" key="1">
    <citation type="submission" date="2005-10" db="EMBL/GenBank/DDBJ databases">
        <authorList>
            <person name="Loftus B.J."/>
            <person name="Nene V.M."/>
            <person name="Hannick L.I."/>
            <person name="Bidwell S."/>
            <person name="Haas B."/>
            <person name="Amedeo P."/>
            <person name="Orvis J."/>
            <person name="Wortman J.R."/>
            <person name="White O.R."/>
            <person name="Salzberg S."/>
            <person name="Shumway M."/>
            <person name="Koo H."/>
            <person name="Zhao Y."/>
            <person name="Holmes M."/>
            <person name="Miller J."/>
            <person name="Schatz M."/>
            <person name="Pop M."/>
            <person name="Pai G."/>
            <person name="Utterback T."/>
            <person name="Rogers Y.-H."/>
            <person name="Kravitz S."/>
            <person name="Fraser C.M."/>
        </authorList>
    </citation>
    <scope>NUCLEOTIDE SEQUENCE</scope>
    <source>
        <strain evidence="1">Liverpool</strain>
    </source>
</reference>
<reference evidence="1" key="3">
    <citation type="submission" date="2012-09" db="EMBL/GenBank/DDBJ databases">
        <authorList>
            <consortium name="VectorBase"/>
        </authorList>
    </citation>
    <scope>NUCLEOTIDE SEQUENCE</scope>
    <source>
        <strain evidence="1">Liverpool</strain>
    </source>
</reference>
<reference evidence="1" key="2">
    <citation type="journal article" date="2007" name="Science">
        <title>Genome sequence of Aedes aegypti, a major arbovirus vector.</title>
        <authorList>
            <person name="Nene V."/>
            <person name="Wortman J.R."/>
            <person name="Lawson D."/>
            <person name="Haas B."/>
            <person name="Kodira C."/>
            <person name="Tu Z.J."/>
            <person name="Loftus B."/>
            <person name="Xi Z."/>
            <person name="Megy K."/>
            <person name="Grabherr M."/>
            <person name="Ren Q."/>
            <person name="Zdobnov E.M."/>
            <person name="Lobo N.F."/>
            <person name="Campbell K.S."/>
            <person name="Brown S.E."/>
            <person name="Bonaldo M.F."/>
            <person name="Zhu J."/>
            <person name="Sinkins S.P."/>
            <person name="Hogenkamp D.G."/>
            <person name="Amedeo P."/>
            <person name="Arensburger P."/>
            <person name="Atkinson P.W."/>
            <person name="Bidwell S."/>
            <person name="Biedler J."/>
            <person name="Birney E."/>
            <person name="Bruggner R.V."/>
            <person name="Costas J."/>
            <person name="Coy M.R."/>
            <person name="Crabtree J."/>
            <person name="Crawford M."/>
            <person name="Debruyn B."/>
            <person name="Decaprio D."/>
            <person name="Eiglmeier K."/>
            <person name="Eisenstadt E."/>
            <person name="El-Dorry H."/>
            <person name="Gelbart W.M."/>
            <person name="Gomes S.L."/>
            <person name="Hammond M."/>
            <person name="Hannick L.I."/>
            <person name="Hogan J.R."/>
            <person name="Holmes M.H."/>
            <person name="Jaffe D."/>
            <person name="Johnston J.S."/>
            <person name="Kennedy R.C."/>
            <person name="Koo H."/>
            <person name="Kravitz S."/>
            <person name="Kriventseva E.V."/>
            <person name="Kulp D."/>
            <person name="Labutti K."/>
            <person name="Lee E."/>
            <person name="Li S."/>
            <person name="Lovin D.D."/>
            <person name="Mao C."/>
            <person name="Mauceli E."/>
            <person name="Menck C.F."/>
            <person name="Miller J.R."/>
            <person name="Montgomery P."/>
            <person name="Mori A."/>
            <person name="Nascimento A.L."/>
            <person name="Naveira H.F."/>
            <person name="Nusbaum C."/>
            <person name="O'leary S."/>
            <person name="Orvis J."/>
            <person name="Pertea M."/>
            <person name="Quesneville H."/>
            <person name="Reidenbach K.R."/>
            <person name="Rogers Y.H."/>
            <person name="Roth C.W."/>
            <person name="Schneider J.R."/>
            <person name="Schatz M."/>
            <person name="Shumway M."/>
            <person name="Stanke M."/>
            <person name="Stinson E.O."/>
            <person name="Tubio J.M."/>
            <person name="Vanzee J.P."/>
            <person name="Verjovski-Almeida S."/>
            <person name="Werner D."/>
            <person name="White O."/>
            <person name="Wyder S."/>
            <person name="Zeng Q."/>
            <person name="Zhao Q."/>
            <person name="Zhao Y."/>
            <person name="Hill C.A."/>
            <person name="Raikhel A.S."/>
            <person name="Soares M.B."/>
            <person name="Knudson D.L."/>
            <person name="Lee N.H."/>
            <person name="Galagan J."/>
            <person name="Salzberg S.L."/>
            <person name="Paulsen I.T."/>
            <person name="Dimopoulos G."/>
            <person name="Collins F.H."/>
            <person name="Birren B."/>
            <person name="Fraser-Liggett C.M."/>
            <person name="Severson D.W."/>
        </authorList>
    </citation>
    <scope>NUCLEOTIDE SEQUENCE [LARGE SCALE GENOMIC DNA]</scope>
    <source>
        <strain evidence="1">Liverpool</strain>
    </source>
</reference>
<organism evidence="1 2">
    <name type="scientific">Aedes aegypti</name>
    <name type="common">Yellowfever mosquito</name>
    <name type="synonym">Culex aegypti</name>
    <dbReference type="NCBI Taxonomy" id="7159"/>
    <lineage>
        <taxon>Eukaryota</taxon>
        <taxon>Metazoa</taxon>
        <taxon>Ecdysozoa</taxon>
        <taxon>Arthropoda</taxon>
        <taxon>Hexapoda</taxon>
        <taxon>Insecta</taxon>
        <taxon>Pterygota</taxon>
        <taxon>Neoptera</taxon>
        <taxon>Endopterygota</taxon>
        <taxon>Diptera</taxon>
        <taxon>Nematocera</taxon>
        <taxon>Culicoidea</taxon>
        <taxon>Culicidae</taxon>
        <taxon>Culicinae</taxon>
        <taxon>Aedini</taxon>
        <taxon>Aedes</taxon>
        <taxon>Stegomyia</taxon>
    </lineage>
</organism>